<dbReference type="GeneID" id="77931760"/>
<proteinExistence type="predicted"/>
<evidence type="ECO:0000256" key="1">
    <source>
        <dbReference type="SAM" id="MobiDB-lite"/>
    </source>
</evidence>
<feature type="compositionally biased region" description="Basic and acidic residues" evidence="1">
    <location>
        <begin position="33"/>
        <end position="45"/>
    </location>
</feature>
<organism evidence="2 3">
    <name type="scientific">Arthrobacter phage Auxilium</name>
    <dbReference type="NCBI Taxonomy" id="2419948"/>
    <lineage>
        <taxon>Viruses</taxon>
        <taxon>Duplodnaviria</taxon>
        <taxon>Heunggongvirae</taxon>
        <taxon>Uroviricota</taxon>
        <taxon>Caudoviricetes</taxon>
        <taxon>Richievirus</taxon>
        <taxon>Richievirus auxilium</taxon>
    </lineage>
</organism>
<evidence type="ECO:0000313" key="2">
    <source>
        <dbReference type="EMBL" id="AYN55871.1"/>
    </source>
</evidence>
<dbReference type="RefSeq" id="YP_010655891.1">
    <property type="nucleotide sequence ID" value="NC_070832.1"/>
</dbReference>
<name>A0A3G2KA67_9CAUD</name>
<sequence>MDPCCPLCKGPHGICLSRHACEHHKVAQAQDEADARARRTYRDPTADLAIRNATRSPKPKTKAAPKRPFSYPKEDK</sequence>
<dbReference type="Proteomes" id="UP000266910">
    <property type="component" value="Genome"/>
</dbReference>
<keyword evidence="3" id="KW-1185">Reference proteome</keyword>
<accession>A0A3G2KA67</accession>
<feature type="region of interest" description="Disordered" evidence="1">
    <location>
        <begin position="29"/>
        <end position="76"/>
    </location>
</feature>
<protein>
    <submittedName>
        <fullName evidence="2">Uncharacterized protein</fullName>
    </submittedName>
</protein>
<evidence type="ECO:0000313" key="3">
    <source>
        <dbReference type="Proteomes" id="UP000266910"/>
    </source>
</evidence>
<gene>
    <name evidence="2" type="primary">72</name>
    <name evidence="2" type="ORF">PBI_AUXILIUM_72</name>
</gene>
<reference evidence="2 3" key="1">
    <citation type="submission" date="2018-09" db="EMBL/GenBank/DDBJ databases">
        <authorList>
            <person name="Rimple P.A."/>
            <person name="Stoner T.H."/>
            <person name="Garlena R.A."/>
            <person name="Russell D.A."/>
            <person name="Pope W.H."/>
            <person name="Jacobs-Sera D."/>
            <person name="Hatfull G.F."/>
        </authorList>
    </citation>
    <scope>NUCLEOTIDE SEQUENCE [LARGE SCALE GENOMIC DNA]</scope>
</reference>
<dbReference type="KEGG" id="vg:77931760"/>
<dbReference type="EMBL" id="MH834598">
    <property type="protein sequence ID" value="AYN55871.1"/>
    <property type="molecule type" value="Genomic_DNA"/>
</dbReference>